<protein>
    <recommendedName>
        <fullName evidence="4">Leucine, glutamate and lysine rich 1</fullName>
    </recommendedName>
</protein>
<dbReference type="AlphaFoldDB" id="A0A3Q2NP65"/>
<dbReference type="Proteomes" id="UP000265000">
    <property type="component" value="Unplaced"/>
</dbReference>
<dbReference type="GeneTree" id="ENSGT01120000271951"/>
<evidence type="ECO:0000313" key="2">
    <source>
        <dbReference type="Ensembl" id="ENSFHEP00000000769.1"/>
    </source>
</evidence>
<dbReference type="Ensembl" id="ENSFHET00000014991.1">
    <property type="protein sequence ID" value="ENSFHEP00000000769.1"/>
    <property type="gene ID" value="ENSFHEG00000001495.1"/>
</dbReference>
<evidence type="ECO:0008006" key="4">
    <source>
        <dbReference type="Google" id="ProtNLM"/>
    </source>
</evidence>
<dbReference type="PANTHER" id="PTHR34251:SF1">
    <property type="entry name" value="LEUCINE, GLUTAMATE AND LYSINE RICH 1"/>
    <property type="match status" value="1"/>
</dbReference>
<keyword evidence="3" id="KW-1185">Reference proteome</keyword>
<accession>A0A3Q2NP65</accession>
<keyword evidence="1" id="KW-0175">Coiled coil</keyword>
<dbReference type="InterPro" id="IPR038799">
    <property type="entry name" value="LEKR1"/>
</dbReference>
<reference evidence="2" key="1">
    <citation type="submission" date="2025-08" db="UniProtKB">
        <authorList>
            <consortium name="Ensembl"/>
        </authorList>
    </citation>
    <scope>IDENTIFICATION</scope>
</reference>
<name>A0A3Q2NP65_FUNHE</name>
<dbReference type="PANTHER" id="PTHR34251">
    <property type="entry name" value="LEUCINE-, GLUTAMATE- AND LYSINE-RICH PROTEIN 1"/>
    <property type="match status" value="1"/>
</dbReference>
<evidence type="ECO:0000256" key="1">
    <source>
        <dbReference type="SAM" id="Coils"/>
    </source>
</evidence>
<dbReference type="STRING" id="8078.ENSFHEP00000000769"/>
<evidence type="ECO:0000313" key="3">
    <source>
        <dbReference type="Proteomes" id="UP000265000"/>
    </source>
</evidence>
<reference evidence="2" key="2">
    <citation type="submission" date="2025-09" db="UniProtKB">
        <authorList>
            <consortium name="Ensembl"/>
        </authorList>
    </citation>
    <scope>IDENTIFICATION</scope>
</reference>
<proteinExistence type="predicted"/>
<feature type="coiled-coil region" evidence="1">
    <location>
        <begin position="21"/>
        <end position="60"/>
    </location>
</feature>
<sequence length="75" mass="9084">MERSETVCRYCGVSYLIFHEFHQLRSQLAQLEAELRDLKQTAQREKAQHEALELDRLEQELVFIYLSLIIYKFQH</sequence>
<organism evidence="2 3">
    <name type="scientific">Fundulus heteroclitus</name>
    <name type="common">Killifish</name>
    <name type="synonym">Mummichog</name>
    <dbReference type="NCBI Taxonomy" id="8078"/>
    <lineage>
        <taxon>Eukaryota</taxon>
        <taxon>Metazoa</taxon>
        <taxon>Chordata</taxon>
        <taxon>Craniata</taxon>
        <taxon>Vertebrata</taxon>
        <taxon>Euteleostomi</taxon>
        <taxon>Actinopterygii</taxon>
        <taxon>Neopterygii</taxon>
        <taxon>Teleostei</taxon>
        <taxon>Neoteleostei</taxon>
        <taxon>Acanthomorphata</taxon>
        <taxon>Ovalentaria</taxon>
        <taxon>Atherinomorphae</taxon>
        <taxon>Cyprinodontiformes</taxon>
        <taxon>Fundulidae</taxon>
        <taxon>Fundulus</taxon>
    </lineage>
</organism>